<proteinExistence type="predicted"/>
<organism evidence="1 2">
    <name type="scientific">Cetraspora pellucida</name>
    <dbReference type="NCBI Taxonomy" id="1433469"/>
    <lineage>
        <taxon>Eukaryota</taxon>
        <taxon>Fungi</taxon>
        <taxon>Fungi incertae sedis</taxon>
        <taxon>Mucoromycota</taxon>
        <taxon>Glomeromycotina</taxon>
        <taxon>Glomeromycetes</taxon>
        <taxon>Diversisporales</taxon>
        <taxon>Gigasporaceae</taxon>
        <taxon>Cetraspora</taxon>
    </lineage>
</organism>
<keyword evidence="2" id="KW-1185">Reference proteome</keyword>
<evidence type="ECO:0000313" key="1">
    <source>
        <dbReference type="EMBL" id="CAG8504517.1"/>
    </source>
</evidence>
<gene>
    <name evidence="1" type="ORF">SPELUC_LOCUS3173</name>
</gene>
<sequence length="142" mass="16585">MEKVLYELRSQGQLPTHKLHFLSKKGKIILDSKLSYNRKLRQWTFIWVYGKDICENQADYIHVAAIDPGVGTFLTWYSPTVGHRNFGDNEINRIFRLELTLYDLISCTYKAPAKKHNSMKCAQACLRKRIQNLIDKTHKKAT</sequence>
<evidence type="ECO:0000313" key="2">
    <source>
        <dbReference type="Proteomes" id="UP000789366"/>
    </source>
</evidence>
<protein>
    <submittedName>
        <fullName evidence="1">7698_t:CDS:1</fullName>
    </submittedName>
</protein>
<name>A0ACA9L251_9GLOM</name>
<reference evidence="1" key="1">
    <citation type="submission" date="2021-06" db="EMBL/GenBank/DDBJ databases">
        <authorList>
            <person name="Kallberg Y."/>
            <person name="Tangrot J."/>
            <person name="Rosling A."/>
        </authorList>
    </citation>
    <scope>NUCLEOTIDE SEQUENCE</scope>
    <source>
        <strain evidence="1">28 12/20/2015</strain>
    </source>
</reference>
<dbReference type="Proteomes" id="UP000789366">
    <property type="component" value="Unassembled WGS sequence"/>
</dbReference>
<accession>A0ACA9L251</accession>
<feature type="non-terminal residue" evidence="1">
    <location>
        <position position="142"/>
    </location>
</feature>
<comment type="caution">
    <text evidence="1">The sequence shown here is derived from an EMBL/GenBank/DDBJ whole genome shotgun (WGS) entry which is preliminary data.</text>
</comment>
<dbReference type="EMBL" id="CAJVPW010002353">
    <property type="protein sequence ID" value="CAG8504517.1"/>
    <property type="molecule type" value="Genomic_DNA"/>
</dbReference>